<gene>
    <name evidence="5" type="ORF">CRI94_15035</name>
</gene>
<organism evidence="5 6">
    <name type="scientific">Longibacter salinarum</name>
    <dbReference type="NCBI Taxonomy" id="1850348"/>
    <lineage>
        <taxon>Bacteria</taxon>
        <taxon>Pseudomonadati</taxon>
        <taxon>Rhodothermota</taxon>
        <taxon>Rhodothermia</taxon>
        <taxon>Rhodothermales</taxon>
        <taxon>Salisaetaceae</taxon>
        <taxon>Longibacter</taxon>
    </lineage>
</organism>
<dbReference type="PROSITE" id="PS51688">
    <property type="entry name" value="ICA"/>
    <property type="match status" value="1"/>
</dbReference>
<feature type="transmembrane region" description="Helical" evidence="2">
    <location>
        <begin position="372"/>
        <end position="392"/>
    </location>
</feature>
<dbReference type="InterPro" id="IPR030392">
    <property type="entry name" value="S74_ICA"/>
</dbReference>
<dbReference type="Pfam" id="PF05658">
    <property type="entry name" value="YadA_head"/>
    <property type="match status" value="3"/>
</dbReference>
<dbReference type="OrthoDB" id="925207at2"/>
<evidence type="ECO:0000256" key="2">
    <source>
        <dbReference type="SAM" id="Phobius"/>
    </source>
</evidence>
<evidence type="ECO:0000256" key="3">
    <source>
        <dbReference type="SAM" id="SignalP"/>
    </source>
</evidence>
<keyword evidence="6" id="KW-1185">Reference proteome</keyword>
<keyword evidence="3" id="KW-0732">Signal</keyword>
<accession>A0A2A8CUT5</accession>
<dbReference type="Proteomes" id="UP000220102">
    <property type="component" value="Unassembled WGS sequence"/>
</dbReference>
<evidence type="ECO:0000313" key="6">
    <source>
        <dbReference type="Proteomes" id="UP000220102"/>
    </source>
</evidence>
<dbReference type="EMBL" id="PDEQ01000008">
    <property type="protein sequence ID" value="PEN12332.1"/>
    <property type="molecule type" value="Genomic_DNA"/>
</dbReference>
<dbReference type="AlphaFoldDB" id="A0A2A8CUT5"/>
<evidence type="ECO:0000259" key="4">
    <source>
        <dbReference type="PROSITE" id="PS51688"/>
    </source>
</evidence>
<keyword evidence="2" id="KW-0472">Membrane</keyword>
<evidence type="ECO:0000313" key="5">
    <source>
        <dbReference type="EMBL" id="PEN12332.1"/>
    </source>
</evidence>
<evidence type="ECO:0000256" key="1">
    <source>
        <dbReference type="SAM" id="Coils"/>
    </source>
</evidence>
<feature type="coiled-coil region" evidence="1">
    <location>
        <begin position="334"/>
        <end position="368"/>
    </location>
</feature>
<name>A0A2A8CUT5_9BACT</name>
<feature type="signal peptide" evidence="3">
    <location>
        <begin position="1"/>
        <end position="26"/>
    </location>
</feature>
<feature type="domain" description="Peptidase S74" evidence="4">
    <location>
        <begin position="261"/>
        <end position="362"/>
    </location>
</feature>
<dbReference type="SUPFAM" id="SSF101967">
    <property type="entry name" value="Adhesin YadA, collagen-binding domain"/>
    <property type="match status" value="1"/>
</dbReference>
<comment type="caution">
    <text evidence="5">The sequence shown here is derived from an EMBL/GenBank/DDBJ whole genome shotgun (WGS) entry which is preliminary data.</text>
</comment>
<sequence>MHAKLIRRTVALALLGLLATCFTVQAQSPIVEAANSNDEAVLQIHDDGGFVATDASNTGSIPASGAGRRMMWYPEAYAFRAGRVFGTQWDAANVGNGSVALGSNTTASGSAAIALGSSSTASGPVSFAAGVSSEANGDYSIAMGYRAVAGGYQSVAIGDEAEANDRYALALGSQAKVNSYTGVAIGWKASTGAANQGGMVLSADYTASGPGPSLQGTGQFAANARHFWFGDNASVTYNSGHLISTSSGAYLTDGGTWTNSSDSTKKAEYRPVDGENVLQALRDISVQTWSYKAESESVRHMGPTAQDFHAAFGLGDSEKAISTVDIDGVNMRAIQALEQRTRTLKEENEALEARVARLEEAIQQQNGVLAGFGGYGPVALLALAMVGAAAIWRRRSTVA</sequence>
<dbReference type="InterPro" id="IPR011049">
    <property type="entry name" value="Serralysin-like_metalloprot_C"/>
</dbReference>
<dbReference type="CDD" id="cd12820">
    <property type="entry name" value="LbR_YadA-like"/>
    <property type="match status" value="1"/>
</dbReference>
<keyword evidence="2" id="KW-0812">Transmembrane</keyword>
<dbReference type="Gene3D" id="2.150.10.10">
    <property type="entry name" value="Serralysin-like metalloprotease, C-terminal"/>
    <property type="match status" value="1"/>
</dbReference>
<dbReference type="GO" id="GO:0019867">
    <property type="term" value="C:outer membrane"/>
    <property type="evidence" value="ECO:0007669"/>
    <property type="project" value="InterPro"/>
</dbReference>
<keyword evidence="2" id="KW-1133">Transmembrane helix</keyword>
<dbReference type="Pfam" id="PF13884">
    <property type="entry name" value="Peptidase_S74"/>
    <property type="match status" value="1"/>
</dbReference>
<dbReference type="InterPro" id="IPR008640">
    <property type="entry name" value="Adhesin_Head_dom"/>
</dbReference>
<protein>
    <recommendedName>
        <fullName evidence="4">Peptidase S74 domain-containing protein</fullName>
    </recommendedName>
</protein>
<keyword evidence="1" id="KW-0175">Coiled coil</keyword>
<feature type="chain" id="PRO_5012698900" description="Peptidase S74 domain-containing protein" evidence="3">
    <location>
        <begin position="27"/>
        <end position="399"/>
    </location>
</feature>
<dbReference type="RefSeq" id="WP_098077646.1">
    <property type="nucleotide sequence ID" value="NZ_PDEQ01000008.1"/>
</dbReference>
<reference evidence="5 6" key="1">
    <citation type="submission" date="2017-10" db="EMBL/GenBank/DDBJ databases">
        <title>Draft genome of Longibacter Salinarum.</title>
        <authorList>
            <person name="Goh K.M."/>
            <person name="Shamsir M.S."/>
            <person name="Lim S.W."/>
        </authorList>
    </citation>
    <scope>NUCLEOTIDE SEQUENCE [LARGE SCALE GENOMIC DNA]</scope>
    <source>
        <strain evidence="5 6">KCTC 52045</strain>
    </source>
</reference>
<proteinExistence type="predicted"/>